<evidence type="ECO:0000313" key="3">
    <source>
        <dbReference type="Proteomes" id="UP000185696"/>
    </source>
</evidence>
<dbReference type="RefSeq" id="WP_075137303.1">
    <property type="nucleotide sequence ID" value="NZ_MSIF01000026.1"/>
</dbReference>
<protein>
    <submittedName>
        <fullName evidence="2">Uncharacterized protein</fullName>
    </submittedName>
</protein>
<proteinExistence type="predicted"/>
<keyword evidence="3" id="KW-1185">Reference proteome</keyword>
<accession>A0A7Z1AUJ2</accession>
<reference evidence="2 3" key="1">
    <citation type="submission" date="2016-12" db="EMBL/GenBank/DDBJ databases">
        <title>The draft genome sequence of Actinophytocola xinjiangensis.</title>
        <authorList>
            <person name="Wang W."/>
            <person name="Yuan L."/>
        </authorList>
    </citation>
    <scope>NUCLEOTIDE SEQUENCE [LARGE SCALE GENOMIC DNA]</scope>
    <source>
        <strain evidence="2 3">CGMCC 4.4663</strain>
    </source>
</reference>
<keyword evidence="1" id="KW-1133">Transmembrane helix</keyword>
<feature type="transmembrane region" description="Helical" evidence="1">
    <location>
        <begin position="32"/>
        <end position="51"/>
    </location>
</feature>
<sequence>MMAWALRLGVPAYLLWIVATFRFDLPWYVSPLLVVPVAVAGLGGWLAYLWFGPLPALDPVARQATVTGHTTEVIDEYDRRCPVVHLRVDAPDGPFDSVLADEIADEHRDRFVRGSRWWVRTFTSRPERVFLAGAHDDVLRIGYHLDGVRLAEERVHWRRPRGGSWT</sequence>
<keyword evidence="1" id="KW-0472">Membrane</keyword>
<evidence type="ECO:0000256" key="1">
    <source>
        <dbReference type="SAM" id="Phobius"/>
    </source>
</evidence>
<comment type="caution">
    <text evidence="2">The sequence shown here is derived from an EMBL/GenBank/DDBJ whole genome shotgun (WGS) entry which is preliminary data.</text>
</comment>
<evidence type="ECO:0000313" key="2">
    <source>
        <dbReference type="EMBL" id="OLF05672.1"/>
    </source>
</evidence>
<gene>
    <name evidence="2" type="ORF">BLA60_34715</name>
</gene>
<organism evidence="2 3">
    <name type="scientific">Actinophytocola xinjiangensis</name>
    <dbReference type="NCBI Taxonomy" id="485602"/>
    <lineage>
        <taxon>Bacteria</taxon>
        <taxon>Bacillati</taxon>
        <taxon>Actinomycetota</taxon>
        <taxon>Actinomycetes</taxon>
        <taxon>Pseudonocardiales</taxon>
        <taxon>Pseudonocardiaceae</taxon>
    </lineage>
</organism>
<dbReference type="OrthoDB" id="5197263at2"/>
<keyword evidence="1" id="KW-0812">Transmembrane</keyword>
<name>A0A7Z1AUJ2_9PSEU</name>
<dbReference type="EMBL" id="MSIF01000026">
    <property type="protein sequence ID" value="OLF05672.1"/>
    <property type="molecule type" value="Genomic_DNA"/>
</dbReference>
<dbReference type="Proteomes" id="UP000185696">
    <property type="component" value="Unassembled WGS sequence"/>
</dbReference>
<dbReference type="AlphaFoldDB" id="A0A7Z1AUJ2"/>